<dbReference type="Proteomes" id="UP000694001">
    <property type="component" value="Chromosome"/>
</dbReference>
<feature type="binding site" evidence="13">
    <location>
        <begin position="53"/>
        <end position="60"/>
    </location>
    <ligand>
        <name>ATP</name>
        <dbReference type="ChEBI" id="CHEBI:30616"/>
    </ligand>
</feature>
<evidence type="ECO:0000256" key="8">
    <source>
        <dbReference type="ARBA" id="ARBA00022741"/>
    </source>
</evidence>
<evidence type="ECO:0000313" key="14">
    <source>
        <dbReference type="EMBL" id="QXM23764.1"/>
    </source>
</evidence>
<dbReference type="GO" id="GO:0009244">
    <property type="term" value="P:lipopolysaccharide core region biosynthetic process"/>
    <property type="evidence" value="ECO:0007669"/>
    <property type="project" value="TreeGrafter"/>
</dbReference>
<dbReference type="GO" id="GO:0009029">
    <property type="term" value="F:lipid-A 4'-kinase activity"/>
    <property type="evidence" value="ECO:0007669"/>
    <property type="project" value="UniProtKB-UniRule"/>
</dbReference>
<evidence type="ECO:0000256" key="11">
    <source>
        <dbReference type="ARBA" id="ARBA00023098"/>
    </source>
</evidence>
<accession>A0A975U150</accession>
<evidence type="ECO:0000313" key="15">
    <source>
        <dbReference type="Proteomes" id="UP000694001"/>
    </source>
</evidence>
<dbReference type="PANTHER" id="PTHR42724">
    <property type="entry name" value="TETRAACYLDISACCHARIDE 4'-KINASE"/>
    <property type="match status" value="1"/>
</dbReference>
<evidence type="ECO:0000256" key="5">
    <source>
        <dbReference type="ARBA" id="ARBA00022516"/>
    </source>
</evidence>
<dbReference type="GO" id="GO:0005886">
    <property type="term" value="C:plasma membrane"/>
    <property type="evidence" value="ECO:0007669"/>
    <property type="project" value="TreeGrafter"/>
</dbReference>
<evidence type="ECO:0000256" key="1">
    <source>
        <dbReference type="ARBA" id="ARBA00002274"/>
    </source>
</evidence>
<comment type="similarity">
    <text evidence="13">Belongs to the LpxK family.</text>
</comment>
<gene>
    <name evidence="13 14" type="primary">lpxK</name>
    <name evidence="14" type="ORF">KO353_10645</name>
</gene>
<name>A0A975U150_9PROT</name>
<dbReference type="GO" id="GO:0009245">
    <property type="term" value="P:lipid A biosynthetic process"/>
    <property type="evidence" value="ECO:0007669"/>
    <property type="project" value="UniProtKB-UniRule"/>
</dbReference>
<dbReference type="InterPro" id="IPR003758">
    <property type="entry name" value="LpxK"/>
</dbReference>
<keyword evidence="10 13" id="KW-0067">ATP-binding</keyword>
<protein>
    <recommendedName>
        <fullName evidence="4 13">Tetraacyldisaccharide 4'-kinase</fullName>
        <ecNumber evidence="3 13">2.7.1.130</ecNumber>
    </recommendedName>
    <alternativeName>
        <fullName evidence="12 13">Lipid A 4'-kinase</fullName>
    </alternativeName>
</protein>
<organism evidence="14 15">
    <name type="scientific">Elioraea tepida</name>
    <dbReference type="NCBI Taxonomy" id="2843330"/>
    <lineage>
        <taxon>Bacteria</taxon>
        <taxon>Pseudomonadati</taxon>
        <taxon>Pseudomonadota</taxon>
        <taxon>Alphaproteobacteria</taxon>
        <taxon>Acetobacterales</taxon>
        <taxon>Elioraeaceae</taxon>
        <taxon>Elioraea</taxon>
    </lineage>
</organism>
<dbReference type="EC" id="2.7.1.130" evidence="3 13"/>
<keyword evidence="11 13" id="KW-0443">Lipid metabolism</keyword>
<evidence type="ECO:0000256" key="7">
    <source>
        <dbReference type="ARBA" id="ARBA00022679"/>
    </source>
</evidence>
<keyword evidence="6 13" id="KW-0441">Lipid A biosynthesis</keyword>
<sequence>MLRAPAFWLPGRRGLAPLLLSPVSAIYARATARRVARPGWRAPVPVICCGNVTAGGAGKTTVALDLICRLSARGLTPHALIRGYGGTAKGPLRVEPDRHDSRAVGDEALLLAKHAPTWVGADRAASARCAVAAGADAIVMDDGLQNPTLEKSLSLLVIDGSFGFGNGRVIPAGPLREPVAAAAARAHAAVLIGEDETGARSLLPAHLPVLRARLVPGPDTAALARRPVFAFAGIANPSKFFDTLSEAGAIMVGRRTFADHYPYDDADIEAVLAEAEALAALPVTTRKDIVRIPARFHDRIAVSRVGLAWDDLEALEALLAPLFPPKPAPREIAPPDPAACTA</sequence>
<keyword evidence="7 13" id="KW-0808">Transferase</keyword>
<evidence type="ECO:0000256" key="3">
    <source>
        <dbReference type="ARBA" id="ARBA00012071"/>
    </source>
</evidence>
<dbReference type="AlphaFoldDB" id="A0A975U150"/>
<dbReference type="HAMAP" id="MF_00409">
    <property type="entry name" value="LpxK"/>
    <property type="match status" value="1"/>
</dbReference>
<evidence type="ECO:0000256" key="12">
    <source>
        <dbReference type="ARBA" id="ARBA00029757"/>
    </source>
</evidence>
<keyword evidence="5 13" id="KW-0444">Lipid biosynthesis</keyword>
<comment type="catalytic activity">
    <reaction evidence="13">
        <text>a lipid A disaccharide + ATP = a lipid IVA + ADP + H(+)</text>
        <dbReference type="Rhea" id="RHEA:67840"/>
        <dbReference type="ChEBI" id="CHEBI:15378"/>
        <dbReference type="ChEBI" id="CHEBI:30616"/>
        <dbReference type="ChEBI" id="CHEBI:176343"/>
        <dbReference type="ChEBI" id="CHEBI:176425"/>
        <dbReference type="ChEBI" id="CHEBI:456216"/>
        <dbReference type="EC" id="2.7.1.130"/>
    </reaction>
</comment>
<dbReference type="PANTHER" id="PTHR42724:SF1">
    <property type="entry name" value="TETRAACYLDISACCHARIDE 4'-KINASE, MITOCHONDRIAL-RELATED"/>
    <property type="match status" value="1"/>
</dbReference>
<evidence type="ECO:0000256" key="13">
    <source>
        <dbReference type="HAMAP-Rule" id="MF_00409"/>
    </source>
</evidence>
<dbReference type="RefSeq" id="WP_218284670.1">
    <property type="nucleotide sequence ID" value="NZ_CP076448.1"/>
</dbReference>
<dbReference type="Pfam" id="PF02606">
    <property type="entry name" value="LpxK"/>
    <property type="match status" value="1"/>
</dbReference>
<dbReference type="GO" id="GO:0005524">
    <property type="term" value="F:ATP binding"/>
    <property type="evidence" value="ECO:0007669"/>
    <property type="project" value="UniProtKB-UniRule"/>
</dbReference>
<evidence type="ECO:0000256" key="9">
    <source>
        <dbReference type="ARBA" id="ARBA00022777"/>
    </source>
</evidence>
<evidence type="ECO:0000256" key="4">
    <source>
        <dbReference type="ARBA" id="ARBA00016436"/>
    </source>
</evidence>
<dbReference type="EMBL" id="CP076448">
    <property type="protein sequence ID" value="QXM23764.1"/>
    <property type="molecule type" value="Genomic_DNA"/>
</dbReference>
<evidence type="ECO:0000256" key="6">
    <source>
        <dbReference type="ARBA" id="ARBA00022556"/>
    </source>
</evidence>
<comment type="function">
    <text evidence="1 13">Transfers the gamma-phosphate of ATP to the 4'-position of a tetraacyldisaccharide 1-phosphate intermediate (termed DS-1-P) to form tetraacyldisaccharide 1,4'-bis-phosphate (lipid IVA).</text>
</comment>
<evidence type="ECO:0000256" key="10">
    <source>
        <dbReference type="ARBA" id="ARBA00022840"/>
    </source>
</evidence>
<keyword evidence="8 13" id="KW-0547">Nucleotide-binding</keyword>
<evidence type="ECO:0000256" key="2">
    <source>
        <dbReference type="ARBA" id="ARBA00004870"/>
    </source>
</evidence>
<keyword evidence="15" id="KW-1185">Reference proteome</keyword>
<reference evidence="14" key="1">
    <citation type="submission" date="2021-06" db="EMBL/GenBank/DDBJ databases">
        <title>Elioraea tepida, sp. nov., a moderately thermophilic aerobic anoxygenic phototrophic bacterium isolated from an alkaline siliceous hot spring mat community in Yellowstone National Park, WY, USA.</title>
        <authorList>
            <person name="Saini M.K."/>
            <person name="Yoshida S."/>
            <person name="Sebastian A."/>
            <person name="Hirose S."/>
            <person name="Hara E."/>
            <person name="Tamaki H."/>
            <person name="Soulier N.T."/>
            <person name="Albert I."/>
            <person name="Hanada S."/>
            <person name="Bryant D.A."/>
            <person name="Tank M."/>
        </authorList>
    </citation>
    <scope>NUCLEOTIDE SEQUENCE</scope>
    <source>
        <strain evidence="14">MS-P2</strain>
    </source>
</reference>
<proteinExistence type="inferred from homology"/>
<keyword evidence="9 13" id="KW-0418">Kinase</keyword>
<dbReference type="KEGG" id="elio:KO353_10645"/>
<dbReference type="NCBIfam" id="TIGR00682">
    <property type="entry name" value="lpxK"/>
    <property type="match status" value="1"/>
</dbReference>
<comment type="pathway">
    <text evidence="2 13">Glycolipid biosynthesis; lipid IV(A) biosynthesis; lipid IV(A) from (3R)-3-hydroxytetradecanoyl-[acyl-carrier-protein] and UDP-N-acetyl-alpha-D-glucosamine: step 6/6.</text>
</comment>